<dbReference type="InterPro" id="IPR045851">
    <property type="entry name" value="AMP-bd_C_sf"/>
</dbReference>
<protein>
    <recommendedName>
        <fullName evidence="3">Long-chain-fatty-acid--CoA ligase</fullName>
    </recommendedName>
</protein>
<accession>A0A2L2XC36</accession>
<proteinExistence type="predicted"/>
<dbReference type="AlphaFoldDB" id="A0A2L2XC36"/>
<reference evidence="2" key="1">
    <citation type="submission" date="2018-02" db="EMBL/GenBank/DDBJ databases">
        <title>Genome sequence of Desulfocucumis palustris strain NAW-5.</title>
        <authorList>
            <person name="Watanabe M."/>
            <person name="Kojima H."/>
            <person name="Fukui M."/>
        </authorList>
    </citation>
    <scope>NUCLEOTIDE SEQUENCE [LARGE SCALE GENOMIC DNA]</scope>
    <source>
        <strain evidence="2">NAW-5</strain>
    </source>
</reference>
<keyword evidence="2" id="KW-1185">Reference proteome</keyword>
<gene>
    <name evidence="1" type="ORF">DCCM_2806</name>
</gene>
<dbReference type="Proteomes" id="UP000239549">
    <property type="component" value="Unassembled WGS sequence"/>
</dbReference>
<comment type="caution">
    <text evidence="1">The sequence shown here is derived from an EMBL/GenBank/DDBJ whole genome shotgun (WGS) entry which is preliminary data.</text>
</comment>
<dbReference type="Gene3D" id="3.30.300.30">
    <property type="match status" value="1"/>
</dbReference>
<dbReference type="EMBL" id="BFAV01000119">
    <property type="protein sequence ID" value="GBF33700.1"/>
    <property type="molecule type" value="Genomic_DNA"/>
</dbReference>
<dbReference type="SUPFAM" id="SSF56801">
    <property type="entry name" value="Acetyl-CoA synthetase-like"/>
    <property type="match status" value="1"/>
</dbReference>
<evidence type="ECO:0008006" key="3">
    <source>
        <dbReference type="Google" id="ProtNLM"/>
    </source>
</evidence>
<evidence type="ECO:0000313" key="2">
    <source>
        <dbReference type="Proteomes" id="UP000239549"/>
    </source>
</evidence>
<organism evidence="1 2">
    <name type="scientific">Desulfocucumis palustris</name>
    <dbReference type="NCBI Taxonomy" id="1898651"/>
    <lineage>
        <taxon>Bacteria</taxon>
        <taxon>Bacillati</taxon>
        <taxon>Bacillota</taxon>
        <taxon>Clostridia</taxon>
        <taxon>Eubacteriales</taxon>
        <taxon>Desulfocucumaceae</taxon>
        <taxon>Desulfocucumis</taxon>
    </lineage>
</organism>
<sequence>MIITGGENVYPREVEDVLFEHPAVMEAVVISQIHEGIIG</sequence>
<evidence type="ECO:0000313" key="1">
    <source>
        <dbReference type="EMBL" id="GBF33700.1"/>
    </source>
</evidence>
<name>A0A2L2XC36_9FIRM</name>